<dbReference type="EC" id="5.3.1.1" evidence="7 8"/>
<feature type="active site" description="Proton acceptor" evidence="7">
    <location>
        <position position="144"/>
    </location>
</feature>
<dbReference type="NCBIfam" id="NF003302">
    <property type="entry name" value="PRK04302.1"/>
    <property type="match status" value="1"/>
</dbReference>
<feature type="binding site" evidence="7">
    <location>
        <begin position="12"/>
        <end position="14"/>
    </location>
    <ligand>
        <name>substrate</name>
    </ligand>
</feature>
<feature type="binding site" evidence="7">
    <location>
        <position position="184"/>
    </location>
    <ligand>
        <name>substrate</name>
    </ligand>
</feature>
<sequence>MSKNKTPIIILNYKTYTESTGKNAVKLSQYVQEASDETGINMAIAPQAVDLYPIIESVDIPVYAQHMDAITPGGHTGSALPEALYETGIEGSLINHSEKRLTLADIDVVVEKTRQLDLTSVLCTNNVKTSAACASFNPDFIAIEPPELIGTGIPVSQASPEVVENTVEEIHKINKNISVLCGAGISTGEDMKAALDLGAQGVLLASGIIKAENQKEALIDLVSLI</sequence>
<feature type="active site" description="Electrophile" evidence="7">
    <location>
        <position position="96"/>
    </location>
</feature>
<organism evidence="9 10">
    <name type="scientific">Methanosphaera stadtmanae</name>
    <dbReference type="NCBI Taxonomy" id="2317"/>
    <lineage>
        <taxon>Archaea</taxon>
        <taxon>Methanobacteriati</taxon>
        <taxon>Methanobacteriota</taxon>
        <taxon>Methanomada group</taxon>
        <taxon>Methanobacteria</taxon>
        <taxon>Methanobacteriales</taxon>
        <taxon>Methanobacteriaceae</taxon>
        <taxon>Methanosphaera</taxon>
    </lineage>
</organism>
<dbReference type="GeneID" id="3855288"/>
<evidence type="ECO:0000256" key="8">
    <source>
        <dbReference type="RuleBase" id="RU363013"/>
    </source>
</evidence>
<evidence type="ECO:0000313" key="10">
    <source>
        <dbReference type="Proteomes" id="UP000248557"/>
    </source>
</evidence>
<dbReference type="InterPro" id="IPR013785">
    <property type="entry name" value="Aldolase_TIM"/>
</dbReference>
<protein>
    <recommendedName>
        <fullName evidence="1 7">Triosephosphate isomerase</fullName>
        <shortName evidence="7">TIM</shortName>
        <shortName evidence="7">TPI</shortName>
        <ecNumber evidence="7 8">5.3.1.1</ecNumber>
    </recommendedName>
    <alternativeName>
        <fullName evidence="7">Triose-phosphate isomerase</fullName>
    </alternativeName>
</protein>
<keyword evidence="3 7" id="KW-0963">Cytoplasm</keyword>
<dbReference type="PANTHER" id="PTHR21139">
    <property type="entry name" value="TRIOSEPHOSPHATE ISOMERASE"/>
    <property type="match status" value="1"/>
</dbReference>
<evidence type="ECO:0000313" key="9">
    <source>
        <dbReference type="EMBL" id="RAP02545.1"/>
    </source>
</evidence>
<name>A0A328Q2I8_9EURY</name>
<accession>A0A328Q2I8</accession>
<keyword evidence="4 7" id="KW-0324">Glycolysis</keyword>
<evidence type="ECO:0000256" key="3">
    <source>
        <dbReference type="ARBA" id="ARBA00022490"/>
    </source>
</evidence>
<keyword evidence="5 7" id="KW-0413">Isomerase</keyword>
<dbReference type="Pfam" id="PF00121">
    <property type="entry name" value="TIM"/>
    <property type="match status" value="1"/>
</dbReference>
<dbReference type="GO" id="GO:0046166">
    <property type="term" value="P:glyceraldehyde-3-phosphate biosynthetic process"/>
    <property type="evidence" value="ECO:0007669"/>
    <property type="project" value="TreeGrafter"/>
</dbReference>
<comment type="caution">
    <text evidence="9">The sequence shown here is derived from an EMBL/GenBank/DDBJ whole genome shotgun (WGS) entry which is preliminary data.</text>
</comment>
<evidence type="ECO:0000256" key="1">
    <source>
        <dbReference type="ARBA" id="ARBA00019397"/>
    </source>
</evidence>
<dbReference type="GO" id="GO:0004807">
    <property type="term" value="F:triose-phosphate isomerase activity"/>
    <property type="evidence" value="ECO:0007669"/>
    <property type="project" value="UniProtKB-UniRule"/>
</dbReference>
<dbReference type="UniPathway" id="UPA00138"/>
<gene>
    <name evidence="7" type="primary">tpiA</name>
    <name evidence="9" type="ORF">CA615_06895</name>
</gene>
<evidence type="ECO:0000256" key="6">
    <source>
        <dbReference type="ARBA" id="ARBA00044762"/>
    </source>
</evidence>
<feature type="binding site" evidence="7">
    <location>
        <begin position="205"/>
        <end position="206"/>
    </location>
    <ligand>
        <name>substrate</name>
    </ligand>
</feature>
<dbReference type="InterPro" id="IPR000652">
    <property type="entry name" value="Triosephosphate_isomerase"/>
</dbReference>
<comment type="subunit">
    <text evidence="6 7">Homotetramer; dimer of dimers.</text>
</comment>
<evidence type="ECO:0000256" key="4">
    <source>
        <dbReference type="ARBA" id="ARBA00023152"/>
    </source>
</evidence>
<dbReference type="AlphaFoldDB" id="A0A328Q2I8"/>
<dbReference type="GeneID" id="41325954"/>
<dbReference type="PANTHER" id="PTHR21139:SF42">
    <property type="entry name" value="TRIOSEPHOSPHATE ISOMERASE"/>
    <property type="match status" value="1"/>
</dbReference>
<dbReference type="UniPathway" id="UPA00109">
    <property type="reaction ID" value="UER00189"/>
</dbReference>
<evidence type="ECO:0000256" key="7">
    <source>
        <dbReference type="HAMAP-Rule" id="MF_00147"/>
    </source>
</evidence>
<comment type="similarity">
    <text evidence="7 8">Belongs to the triosephosphate isomerase family.</text>
</comment>
<comment type="subcellular location">
    <subcellularLocation>
        <location evidence="7 8">Cytoplasm</location>
    </subcellularLocation>
</comment>
<proteinExistence type="inferred from homology"/>
<evidence type="ECO:0000256" key="2">
    <source>
        <dbReference type="ARBA" id="ARBA00022432"/>
    </source>
</evidence>
<dbReference type="GO" id="GO:0005829">
    <property type="term" value="C:cytosol"/>
    <property type="evidence" value="ECO:0007669"/>
    <property type="project" value="TreeGrafter"/>
</dbReference>
<dbReference type="SUPFAM" id="SSF51351">
    <property type="entry name" value="Triosephosphate isomerase (TIM)"/>
    <property type="match status" value="1"/>
</dbReference>
<dbReference type="OMA" id="IPVYAQH"/>
<dbReference type="CDD" id="cd00311">
    <property type="entry name" value="TIM"/>
    <property type="match status" value="1"/>
</dbReference>
<reference evidence="9 10" key="1">
    <citation type="submission" date="2017-05" db="EMBL/GenBank/DDBJ databases">
        <title>Host range expansion of the Methanosphaera genus to humans and monogastric animals involves recent and extensive reduction in genome content.</title>
        <authorList>
            <person name="Hoedt E.C."/>
            <person name="Volmer J.G."/>
            <person name="Parks D.H."/>
            <person name="Rosewarne C.P."/>
            <person name="Denman S.E."/>
            <person name="Mcsweeney C.S."/>
            <person name="O Cuiv P."/>
            <person name="Hugenholtz P."/>
            <person name="Tyson G.W."/>
            <person name="Morrison M."/>
        </authorList>
    </citation>
    <scope>NUCLEOTIDE SEQUENCE [LARGE SCALE GENOMIC DNA]</scope>
    <source>
        <strain evidence="9 10">PA5</strain>
    </source>
</reference>
<dbReference type="GO" id="GO:0019563">
    <property type="term" value="P:glycerol catabolic process"/>
    <property type="evidence" value="ECO:0007669"/>
    <property type="project" value="TreeGrafter"/>
</dbReference>
<dbReference type="Gene3D" id="3.20.20.70">
    <property type="entry name" value="Aldolase class I"/>
    <property type="match status" value="1"/>
</dbReference>
<dbReference type="EMBL" id="NGJK01000083">
    <property type="protein sequence ID" value="RAP02545.1"/>
    <property type="molecule type" value="Genomic_DNA"/>
</dbReference>
<dbReference type="GO" id="GO:0006096">
    <property type="term" value="P:glycolytic process"/>
    <property type="evidence" value="ECO:0007669"/>
    <property type="project" value="UniProtKB-UniRule"/>
</dbReference>
<dbReference type="InterPro" id="IPR022891">
    <property type="entry name" value="Triosephosphate_isomerase_arc"/>
</dbReference>
<comment type="function">
    <text evidence="7">Involved in the gluconeogenesis. Catalyzes stereospecifically the conversion of dihydroxyacetone phosphate (DHAP) to D-glyceraldehyde-3-phosphate (G3P).</text>
</comment>
<evidence type="ECO:0000256" key="5">
    <source>
        <dbReference type="ARBA" id="ARBA00023235"/>
    </source>
</evidence>
<comment type="pathway">
    <text evidence="7 8">Carbohydrate biosynthesis; gluconeogenesis.</text>
</comment>
<dbReference type="Proteomes" id="UP000248557">
    <property type="component" value="Unassembled WGS sequence"/>
</dbReference>
<dbReference type="PROSITE" id="PS51440">
    <property type="entry name" value="TIM_2"/>
    <property type="match status" value="1"/>
</dbReference>
<keyword evidence="2 7" id="KW-0312">Gluconeogenesis</keyword>
<dbReference type="RefSeq" id="WP_011406953.1">
    <property type="nucleotide sequence ID" value="NZ_CATZXA010000041.1"/>
</dbReference>
<comment type="catalytic activity">
    <reaction evidence="7 8">
        <text>D-glyceraldehyde 3-phosphate = dihydroxyacetone phosphate</text>
        <dbReference type="Rhea" id="RHEA:18585"/>
        <dbReference type="ChEBI" id="CHEBI:57642"/>
        <dbReference type="ChEBI" id="CHEBI:59776"/>
        <dbReference type="EC" id="5.3.1.1"/>
    </reaction>
</comment>
<dbReference type="HAMAP" id="MF_00147_A">
    <property type="entry name" value="TIM_A"/>
    <property type="match status" value="1"/>
</dbReference>
<comment type="pathway">
    <text evidence="7 8">Carbohydrate degradation; glycolysis; D-glyceraldehyde 3-phosphate from glycerone phosphate: step 1/1.</text>
</comment>
<dbReference type="NCBIfam" id="TIGR00419">
    <property type="entry name" value="tim"/>
    <property type="match status" value="1"/>
</dbReference>
<feature type="binding site" evidence="7">
    <location>
        <position position="149"/>
    </location>
    <ligand>
        <name>substrate</name>
    </ligand>
</feature>
<dbReference type="GO" id="GO:0006094">
    <property type="term" value="P:gluconeogenesis"/>
    <property type="evidence" value="ECO:0007669"/>
    <property type="project" value="UniProtKB-UniRule"/>
</dbReference>
<dbReference type="InterPro" id="IPR035990">
    <property type="entry name" value="TIM_sf"/>
</dbReference>
<dbReference type="FunFam" id="3.20.20.70:FF:000223">
    <property type="entry name" value="Triosephosphate isomerase"/>
    <property type="match status" value="1"/>
</dbReference>